<proteinExistence type="predicted"/>
<dbReference type="EMBL" id="KZ825109">
    <property type="protein sequence ID" value="PYI22717.1"/>
    <property type="molecule type" value="Genomic_DNA"/>
</dbReference>
<feature type="compositionally biased region" description="Low complexity" evidence="1">
    <location>
        <begin position="11"/>
        <end position="23"/>
    </location>
</feature>
<feature type="region of interest" description="Disordered" evidence="1">
    <location>
        <begin position="70"/>
        <end position="107"/>
    </location>
</feature>
<feature type="compositionally biased region" description="Basic residues" evidence="1">
    <location>
        <begin position="24"/>
        <end position="36"/>
    </location>
</feature>
<evidence type="ECO:0000256" key="1">
    <source>
        <dbReference type="SAM" id="MobiDB-lite"/>
    </source>
</evidence>
<sequence length="107" mass="11291">MQCVETIKTLSSSRGGFSSSITQPRRRARQRRRTHARGWSSMGICIGPGRAIDPGGRAGTVAGWRKLARGRQAGEPCCTGRRRGEPSGESAGGWDGRESLGAGGHIG</sequence>
<evidence type="ECO:0000313" key="2">
    <source>
        <dbReference type="EMBL" id="PYI22717.1"/>
    </source>
</evidence>
<reference evidence="2 3" key="1">
    <citation type="submission" date="2018-02" db="EMBL/GenBank/DDBJ databases">
        <title>The genomes of Aspergillus section Nigri reveals drivers in fungal speciation.</title>
        <authorList>
            <consortium name="DOE Joint Genome Institute"/>
            <person name="Vesth T.C."/>
            <person name="Nybo J."/>
            <person name="Theobald S."/>
            <person name="Brandl J."/>
            <person name="Frisvad J.C."/>
            <person name="Nielsen K.F."/>
            <person name="Lyhne E.K."/>
            <person name="Kogle M.E."/>
            <person name="Kuo A."/>
            <person name="Riley R."/>
            <person name="Clum A."/>
            <person name="Nolan M."/>
            <person name="Lipzen A."/>
            <person name="Salamov A."/>
            <person name="Henrissat B."/>
            <person name="Wiebenga A."/>
            <person name="De vries R.P."/>
            <person name="Grigoriev I.V."/>
            <person name="Mortensen U.H."/>
            <person name="Andersen M.R."/>
            <person name="Baker S.E."/>
        </authorList>
    </citation>
    <scope>NUCLEOTIDE SEQUENCE [LARGE SCALE GENOMIC DNA]</scope>
    <source>
        <strain evidence="2 3">CBS 115571</strain>
    </source>
</reference>
<keyword evidence="3" id="KW-1185">Reference proteome</keyword>
<protein>
    <submittedName>
        <fullName evidence="2">Uncharacterized protein</fullName>
    </submittedName>
</protein>
<accession>A0A2V5IFF8</accession>
<evidence type="ECO:0000313" key="3">
    <source>
        <dbReference type="Proteomes" id="UP000249829"/>
    </source>
</evidence>
<dbReference type="AlphaFoldDB" id="A0A2V5IFF8"/>
<name>A0A2V5IFF8_ASPV1</name>
<dbReference type="Proteomes" id="UP000249829">
    <property type="component" value="Unassembled WGS sequence"/>
</dbReference>
<gene>
    <name evidence="2" type="ORF">BO99DRAFT_258623</name>
</gene>
<organism evidence="2 3">
    <name type="scientific">Aspergillus violaceofuscus (strain CBS 115571)</name>
    <dbReference type="NCBI Taxonomy" id="1450538"/>
    <lineage>
        <taxon>Eukaryota</taxon>
        <taxon>Fungi</taxon>
        <taxon>Dikarya</taxon>
        <taxon>Ascomycota</taxon>
        <taxon>Pezizomycotina</taxon>
        <taxon>Eurotiomycetes</taxon>
        <taxon>Eurotiomycetidae</taxon>
        <taxon>Eurotiales</taxon>
        <taxon>Aspergillaceae</taxon>
        <taxon>Aspergillus</taxon>
    </lineage>
</organism>
<feature type="region of interest" description="Disordered" evidence="1">
    <location>
        <begin position="8"/>
        <end position="42"/>
    </location>
</feature>